<feature type="domain" description="Peptidase C-terminal archaeal/bacterial" evidence="2">
    <location>
        <begin position="341"/>
        <end position="410"/>
    </location>
</feature>
<keyword evidence="3" id="KW-0378">Hydrolase</keyword>
<dbReference type="GO" id="GO:0006508">
    <property type="term" value="P:proteolysis"/>
    <property type="evidence" value="ECO:0007669"/>
    <property type="project" value="UniProtKB-KW"/>
</dbReference>
<evidence type="ECO:0000313" key="4">
    <source>
        <dbReference type="Proteomes" id="UP000189670"/>
    </source>
</evidence>
<keyword evidence="1" id="KW-0732">Signal</keyword>
<feature type="signal peptide" evidence="1">
    <location>
        <begin position="1"/>
        <end position="23"/>
    </location>
</feature>
<accession>A0A1V1NZE2</accession>
<reference evidence="4" key="1">
    <citation type="submission" date="2012-11" db="EMBL/GenBank/DDBJ databases">
        <authorList>
            <person name="Lucero-Rivera Y.E."/>
            <person name="Tovar-Ramirez D."/>
        </authorList>
    </citation>
    <scope>NUCLEOTIDE SEQUENCE [LARGE SCALE GENOMIC DNA]</scope>
    <source>
        <strain evidence="4">Araruama</strain>
    </source>
</reference>
<proteinExistence type="predicted"/>
<dbReference type="Pfam" id="PF04151">
    <property type="entry name" value="PPC"/>
    <property type="match status" value="2"/>
</dbReference>
<evidence type="ECO:0000313" key="3">
    <source>
        <dbReference type="EMBL" id="ETR67989.1"/>
    </source>
</evidence>
<keyword evidence="3" id="KW-0645">Protease</keyword>
<organism evidence="3 4">
    <name type="scientific">Candidatus Magnetoglobus multicellularis str. Araruama</name>
    <dbReference type="NCBI Taxonomy" id="890399"/>
    <lineage>
        <taxon>Bacteria</taxon>
        <taxon>Pseudomonadati</taxon>
        <taxon>Thermodesulfobacteriota</taxon>
        <taxon>Desulfobacteria</taxon>
        <taxon>Desulfobacterales</taxon>
        <taxon>Desulfobacteraceae</taxon>
        <taxon>Candidatus Magnetoglobus</taxon>
    </lineage>
</organism>
<evidence type="ECO:0000259" key="2">
    <source>
        <dbReference type="Pfam" id="PF04151"/>
    </source>
</evidence>
<protein>
    <submittedName>
        <fullName evidence="3">Serine protease</fullName>
    </submittedName>
</protein>
<sequence>MKSKILFNFLLVILFSFNSNLLAAPAVGDFSVYKQAGGVKLYRYVCNGSGCLPDYVLEIDLTQAKIKSIYSPPSGSANRSKKIQNRTIASHWESAKSGGQNAFATFNFAFHNGGGNISLPLKVGNDLISLGYALASPPNGGEYPGQYKYIRFNNDSNSSDIESIYPMNSSLTDTDNWLRNISLGANEEIVGAFTPDVNKSCSSYIPRMFIGVADRNNDGRNEILIFSSEKSSCSYAVDVLENFGASTSNIIQGDGGGSAQLIVESNNNSQYKAEGSNQWITVSQGEILVKGRQWQGGNNGGRPVPHAFAVYSGGNNGGNDDVSTLISGVSKNEYVTEGNWDFYKISASSSHSQVKVEMTNLSNDVDLYVRQGAKPTKNSYICRPYNDGTTSETCTQNNSGSNFWYIGVQGYRSGSYTIKATLNGGNNGGDSIITLTSGVSKSGSVSKGDWKYYKINASSSHSQVKVEITNLSNDVDLYVRKGSKPSKTSYDCRPYKGMTKSETCTQTNAGSNTWYIGVQGYKSGSYSIQALLSGGNDGNSSSPGDSCGTNKIYDCVMTCVNATTASNWTGDNYCDDGEYSYGGVYYNLLCPAFNNDGGDCN</sequence>
<name>A0A1V1NZE2_9BACT</name>
<dbReference type="AlphaFoldDB" id="A0A1V1NZE2"/>
<feature type="domain" description="Peptidase C-terminal archaeal/bacterial" evidence="2">
    <location>
        <begin position="452"/>
        <end position="520"/>
    </location>
</feature>
<dbReference type="Gene3D" id="2.60.120.380">
    <property type="match status" value="2"/>
</dbReference>
<dbReference type="Proteomes" id="UP000189670">
    <property type="component" value="Unassembled WGS sequence"/>
</dbReference>
<feature type="chain" id="PRO_5010701901" evidence="1">
    <location>
        <begin position="24"/>
        <end position="601"/>
    </location>
</feature>
<dbReference type="InterPro" id="IPR007280">
    <property type="entry name" value="Peptidase_C_arc/bac"/>
</dbReference>
<dbReference type="EMBL" id="ATBP01001128">
    <property type="protein sequence ID" value="ETR67989.1"/>
    <property type="molecule type" value="Genomic_DNA"/>
</dbReference>
<evidence type="ECO:0000256" key="1">
    <source>
        <dbReference type="SAM" id="SignalP"/>
    </source>
</evidence>
<dbReference type="GO" id="GO:0008233">
    <property type="term" value="F:peptidase activity"/>
    <property type="evidence" value="ECO:0007669"/>
    <property type="project" value="UniProtKB-KW"/>
</dbReference>
<gene>
    <name evidence="3" type="ORF">OMM_04835</name>
</gene>
<comment type="caution">
    <text evidence="3">The sequence shown here is derived from an EMBL/GenBank/DDBJ whole genome shotgun (WGS) entry which is preliminary data.</text>
</comment>